<evidence type="ECO:0000256" key="6">
    <source>
        <dbReference type="SAM" id="MobiDB-lite"/>
    </source>
</evidence>
<dbReference type="PANTHER" id="PTHR34187:SF2">
    <property type="entry name" value="DUF202 DOMAIN-CONTAINING PROTEIN"/>
    <property type="match status" value="1"/>
</dbReference>
<evidence type="ECO:0000256" key="4">
    <source>
        <dbReference type="ARBA" id="ARBA00022989"/>
    </source>
</evidence>
<feature type="compositionally biased region" description="Basic residues" evidence="6">
    <location>
        <begin position="14"/>
        <end position="28"/>
    </location>
</feature>
<sequence length="235" mass="25158">MRAIGSSLPAGTGRRGRRLRPLLVKRRVGTPGCPARTQRRPAQPLGTAGGRRGGAGAEPCSSRSTHGHHRRPARRHPRQRRRGPELGKAGRRLLPRPDGRVSGGPSASHEAEGGESEPERPSESEPDARFTWANERTFLAWNRTALALVIGGLAVGQLLPPFPGLPWGRHLLAVPLIVFGAVLSIGGLVEWDRNQHALRRGEPLPRSPLPRILAITIAAVAVAAAVLVLLSEALD</sequence>
<keyword evidence="5 7" id="KW-0472">Membrane</keyword>
<evidence type="ECO:0000256" key="5">
    <source>
        <dbReference type="ARBA" id="ARBA00023136"/>
    </source>
</evidence>
<reference evidence="9 10" key="1">
    <citation type="submission" date="2020-04" db="EMBL/GenBank/DDBJ databases">
        <title>MicrobeNet Type strains.</title>
        <authorList>
            <person name="Nicholson A.C."/>
        </authorList>
    </citation>
    <scope>NUCLEOTIDE SEQUENCE [LARGE SCALE GENOMIC DNA]</scope>
    <source>
        <strain evidence="9 10">ATCC BAA-277</strain>
    </source>
</reference>
<evidence type="ECO:0000313" key="10">
    <source>
        <dbReference type="Proteomes" id="UP000579250"/>
    </source>
</evidence>
<keyword evidence="10" id="KW-1185">Reference proteome</keyword>
<organism evidence="9 10">
    <name type="scientific">Actinomadura latina</name>
    <dbReference type="NCBI Taxonomy" id="163603"/>
    <lineage>
        <taxon>Bacteria</taxon>
        <taxon>Bacillati</taxon>
        <taxon>Actinomycetota</taxon>
        <taxon>Actinomycetes</taxon>
        <taxon>Streptosporangiales</taxon>
        <taxon>Thermomonosporaceae</taxon>
        <taxon>Actinomadura</taxon>
    </lineage>
</organism>
<evidence type="ECO:0000256" key="2">
    <source>
        <dbReference type="ARBA" id="ARBA00022475"/>
    </source>
</evidence>
<feature type="transmembrane region" description="Helical" evidence="7">
    <location>
        <begin position="171"/>
        <end position="191"/>
    </location>
</feature>
<name>A0A846Z2T1_9ACTN</name>
<feature type="domain" description="DUF202" evidence="8">
    <location>
        <begin position="129"/>
        <end position="197"/>
    </location>
</feature>
<dbReference type="AlphaFoldDB" id="A0A846Z2T1"/>
<feature type="transmembrane region" description="Helical" evidence="7">
    <location>
        <begin position="138"/>
        <end position="159"/>
    </location>
</feature>
<feature type="compositionally biased region" description="Gly residues" evidence="6">
    <location>
        <begin position="47"/>
        <end position="56"/>
    </location>
</feature>
<feature type="region of interest" description="Disordered" evidence="6">
    <location>
        <begin position="1"/>
        <end position="127"/>
    </location>
</feature>
<comment type="subcellular location">
    <subcellularLocation>
        <location evidence="1">Cell membrane</location>
        <topology evidence="1">Multi-pass membrane protein</topology>
    </subcellularLocation>
</comment>
<dbReference type="EMBL" id="JAAXPI010000022">
    <property type="protein sequence ID" value="NKZ05462.1"/>
    <property type="molecule type" value="Genomic_DNA"/>
</dbReference>
<accession>A0A846Z2T1</accession>
<evidence type="ECO:0000256" key="7">
    <source>
        <dbReference type="SAM" id="Phobius"/>
    </source>
</evidence>
<feature type="compositionally biased region" description="Basic residues" evidence="6">
    <location>
        <begin position="65"/>
        <end position="81"/>
    </location>
</feature>
<feature type="transmembrane region" description="Helical" evidence="7">
    <location>
        <begin position="212"/>
        <end position="230"/>
    </location>
</feature>
<dbReference type="InterPro" id="IPR052053">
    <property type="entry name" value="IM_YidH-like"/>
</dbReference>
<keyword evidence="3 7" id="KW-0812">Transmembrane</keyword>
<evidence type="ECO:0000256" key="3">
    <source>
        <dbReference type="ARBA" id="ARBA00022692"/>
    </source>
</evidence>
<dbReference type="Proteomes" id="UP000579250">
    <property type="component" value="Unassembled WGS sequence"/>
</dbReference>
<dbReference type="Pfam" id="PF02656">
    <property type="entry name" value="DUF202"/>
    <property type="match status" value="1"/>
</dbReference>
<dbReference type="PANTHER" id="PTHR34187">
    <property type="entry name" value="FGR18P"/>
    <property type="match status" value="1"/>
</dbReference>
<evidence type="ECO:0000256" key="1">
    <source>
        <dbReference type="ARBA" id="ARBA00004651"/>
    </source>
</evidence>
<dbReference type="GO" id="GO:0005886">
    <property type="term" value="C:plasma membrane"/>
    <property type="evidence" value="ECO:0007669"/>
    <property type="project" value="UniProtKB-SubCell"/>
</dbReference>
<gene>
    <name evidence="9" type="ORF">HGB48_17175</name>
</gene>
<evidence type="ECO:0000313" key="9">
    <source>
        <dbReference type="EMBL" id="NKZ05462.1"/>
    </source>
</evidence>
<protein>
    <submittedName>
        <fullName evidence="9">DUF202 domain-containing protein</fullName>
    </submittedName>
</protein>
<keyword evidence="2" id="KW-1003">Cell membrane</keyword>
<comment type="caution">
    <text evidence="9">The sequence shown here is derived from an EMBL/GenBank/DDBJ whole genome shotgun (WGS) entry which is preliminary data.</text>
</comment>
<evidence type="ECO:0000259" key="8">
    <source>
        <dbReference type="Pfam" id="PF02656"/>
    </source>
</evidence>
<dbReference type="InterPro" id="IPR003807">
    <property type="entry name" value="DUF202"/>
</dbReference>
<feature type="compositionally biased region" description="Basic and acidic residues" evidence="6">
    <location>
        <begin position="109"/>
        <end position="127"/>
    </location>
</feature>
<keyword evidence="4 7" id="KW-1133">Transmembrane helix</keyword>
<proteinExistence type="predicted"/>